<dbReference type="EMBL" id="JBBHLD010000045">
    <property type="protein sequence ID" value="MEJ5908259.1"/>
    <property type="molecule type" value="Genomic_DNA"/>
</dbReference>
<proteinExistence type="predicted"/>
<name>A0ABU8RF19_9PSED</name>
<sequence length="215" mass="23512">MKRAQGGFSLLEGVLALAIGLGLLAAVSQLFVSAHQTWRLQGVAARLQDDARLALQRMAQDIRMAGMFGCLRLQPGDFNDPEALQAFARPLHVSPTSLSLVVAELPGHSGAPGWTLLTNCTDEAHVYKGRAESSGQLLAFPISRHVYALEDGTLKFRRRGTPQPLVDHVREMRVAFVETPQGGRVDVHLTLYEPTLRIEQQHALSVALRNPVPEP</sequence>
<dbReference type="InterPro" id="IPR012902">
    <property type="entry name" value="N_methyl_site"/>
</dbReference>
<protein>
    <submittedName>
        <fullName evidence="1">Pilus assembly protein PilW</fullName>
    </submittedName>
</protein>
<reference evidence="1 2" key="1">
    <citation type="submission" date="2024-02" db="EMBL/GenBank/DDBJ databases">
        <title>Identification of pathogenicity and growth-promoting functions of Pseudomonas putida variants.</title>
        <authorList>
            <person name="Sun J."/>
        </authorList>
    </citation>
    <scope>NUCLEOTIDE SEQUENCE [LARGE SCALE GENOMIC DNA]</scope>
    <source>
        <strain evidence="1 2">A04</strain>
    </source>
</reference>
<organism evidence="1 2">
    <name type="scientific">Pseudomonas kermanshahensis</name>
    <dbReference type="NCBI Taxonomy" id="2745482"/>
    <lineage>
        <taxon>Bacteria</taxon>
        <taxon>Pseudomonadati</taxon>
        <taxon>Pseudomonadota</taxon>
        <taxon>Gammaproteobacteria</taxon>
        <taxon>Pseudomonadales</taxon>
        <taxon>Pseudomonadaceae</taxon>
        <taxon>Pseudomonas</taxon>
    </lineage>
</organism>
<dbReference type="Proteomes" id="UP001377692">
    <property type="component" value="Unassembled WGS sequence"/>
</dbReference>
<gene>
    <name evidence="1" type="ORF">V7V80_26640</name>
</gene>
<comment type="caution">
    <text evidence="1">The sequence shown here is derived from an EMBL/GenBank/DDBJ whole genome shotgun (WGS) entry which is preliminary data.</text>
</comment>
<evidence type="ECO:0000313" key="1">
    <source>
        <dbReference type="EMBL" id="MEJ5908259.1"/>
    </source>
</evidence>
<evidence type="ECO:0000313" key="2">
    <source>
        <dbReference type="Proteomes" id="UP001377692"/>
    </source>
</evidence>
<dbReference type="RefSeq" id="WP_339551404.1">
    <property type="nucleotide sequence ID" value="NZ_JBBHLD010000045.1"/>
</dbReference>
<dbReference type="PROSITE" id="PS00409">
    <property type="entry name" value="PROKAR_NTER_METHYL"/>
    <property type="match status" value="1"/>
</dbReference>
<keyword evidence="2" id="KW-1185">Reference proteome</keyword>
<accession>A0ABU8RF19</accession>